<evidence type="ECO:0000313" key="5">
    <source>
        <dbReference type="Proteomes" id="UP001157125"/>
    </source>
</evidence>
<dbReference type="EMBL" id="BSUN01000001">
    <property type="protein sequence ID" value="GMA36605.1"/>
    <property type="molecule type" value="Genomic_DNA"/>
</dbReference>
<evidence type="ECO:0000313" key="4">
    <source>
        <dbReference type="EMBL" id="GMA36605.1"/>
    </source>
</evidence>
<comment type="caution">
    <text evidence="4">The sequence shown here is derived from an EMBL/GenBank/DDBJ whole genome shotgun (WGS) entry which is preliminary data.</text>
</comment>
<sequence length="115" mass="12414">MQKDRDKSMGLVSRAADAGFDTLLVTVDVPVAGARLRDSYNGFTIPPQAHAADGAQRDPAARVVVELPHHRAARVRLALGVEWDHRRACSMHSSTPPSTSTISHGFATSGRARWS</sequence>
<feature type="region of interest" description="Disordered" evidence="2">
    <location>
        <begin position="89"/>
        <end position="115"/>
    </location>
</feature>
<gene>
    <name evidence="4" type="ORF">GCM10025876_28090</name>
</gene>
<dbReference type="InterPro" id="IPR013785">
    <property type="entry name" value="Aldolase_TIM"/>
</dbReference>
<evidence type="ECO:0000256" key="2">
    <source>
        <dbReference type="SAM" id="MobiDB-lite"/>
    </source>
</evidence>
<organism evidence="4 5">
    <name type="scientific">Demequina litorisediminis</name>
    <dbReference type="NCBI Taxonomy" id="1849022"/>
    <lineage>
        <taxon>Bacteria</taxon>
        <taxon>Bacillati</taxon>
        <taxon>Actinomycetota</taxon>
        <taxon>Actinomycetes</taxon>
        <taxon>Micrococcales</taxon>
        <taxon>Demequinaceae</taxon>
        <taxon>Demequina</taxon>
    </lineage>
</organism>
<comment type="cofactor">
    <cofactor evidence="1">
        <name>FMN</name>
        <dbReference type="ChEBI" id="CHEBI:58210"/>
    </cofactor>
</comment>
<dbReference type="SUPFAM" id="SSF51395">
    <property type="entry name" value="FMN-linked oxidoreductases"/>
    <property type="match status" value="1"/>
</dbReference>
<evidence type="ECO:0000256" key="1">
    <source>
        <dbReference type="ARBA" id="ARBA00001917"/>
    </source>
</evidence>
<proteinExistence type="predicted"/>
<dbReference type="Gene3D" id="3.20.20.70">
    <property type="entry name" value="Aldolase class I"/>
    <property type="match status" value="1"/>
</dbReference>
<dbReference type="InterPro" id="IPR000262">
    <property type="entry name" value="FMN-dep_DH"/>
</dbReference>
<reference evidence="5" key="1">
    <citation type="journal article" date="2019" name="Int. J. Syst. Evol. Microbiol.">
        <title>The Global Catalogue of Microorganisms (GCM) 10K type strain sequencing project: providing services to taxonomists for standard genome sequencing and annotation.</title>
        <authorList>
            <consortium name="The Broad Institute Genomics Platform"/>
            <consortium name="The Broad Institute Genome Sequencing Center for Infectious Disease"/>
            <person name="Wu L."/>
            <person name="Ma J."/>
        </authorList>
    </citation>
    <scope>NUCLEOTIDE SEQUENCE [LARGE SCALE GENOMIC DNA]</scope>
    <source>
        <strain evidence="5">NBRC 112299</strain>
    </source>
</reference>
<dbReference type="Pfam" id="PF01070">
    <property type="entry name" value="FMN_dh"/>
    <property type="match status" value="1"/>
</dbReference>
<name>A0ABQ6IFQ8_9MICO</name>
<dbReference type="Proteomes" id="UP001157125">
    <property type="component" value="Unassembled WGS sequence"/>
</dbReference>
<feature type="compositionally biased region" description="Low complexity" evidence="2">
    <location>
        <begin position="93"/>
        <end position="103"/>
    </location>
</feature>
<evidence type="ECO:0000259" key="3">
    <source>
        <dbReference type="Pfam" id="PF01070"/>
    </source>
</evidence>
<accession>A0ABQ6IFQ8</accession>
<keyword evidence="5" id="KW-1185">Reference proteome</keyword>
<feature type="domain" description="FMN-dependent dehydrogenase" evidence="3">
    <location>
        <begin position="1"/>
        <end position="59"/>
    </location>
</feature>
<protein>
    <recommendedName>
        <fullName evidence="3">FMN-dependent dehydrogenase domain-containing protein</fullName>
    </recommendedName>
</protein>